<comment type="subcellular location">
    <subcellularLocation>
        <location evidence="1">Membrane</location>
        <topology evidence="1">Multi-pass membrane protein</topology>
    </subcellularLocation>
</comment>
<accession>A0AAN4URP9</accession>
<evidence type="ECO:0000256" key="5">
    <source>
        <dbReference type="SAM" id="Phobius"/>
    </source>
</evidence>
<dbReference type="InterPro" id="IPR059112">
    <property type="entry name" value="CysZ/EI24"/>
</dbReference>
<sequence>MILGDFLRALGQIGDPRFRRVLWLGLGLTLLLLIGIYAATLGVIAFFTPDAVTLPWLGWSVPLHMALGLGAGLVMLLASVFLMVPVSGAFSGLFLDQVAAAVEARHYPALPPPPPLPWSEMLVDGLAFFALTAVANLLALGLGLFAGPLAPLLFLAVNGFVLGQGFFQLAAMRRLGRRGAGALRRRHLGQIWLAGVLMALPLWVPIVNLLVPILGAATFTHMFHRLSGLRPARSA</sequence>
<feature type="transmembrane region" description="Helical" evidence="5">
    <location>
        <begin position="191"/>
        <end position="219"/>
    </location>
</feature>
<reference evidence="7 8" key="2">
    <citation type="submission" date="2016-10" db="EMBL/GenBank/DDBJ databases">
        <authorList>
            <person name="Varghese N."/>
            <person name="Submissions S."/>
        </authorList>
    </citation>
    <scope>NUCLEOTIDE SEQUENCE [LARGE SCALE GENOMIC DNA]</scope>
    <source>
        <strain evidence="7 8">DSM 24802</strain>
    </source>
</reference>
<dbReference type="EMBL" id="BNAB01000008">
    <property type="protein sequence ID" value="GHE02218.1"/>
    <property type="molecule type" value="Genomic_DNA"/>
</dbReference>
<dbReference type="Proteomes" id="UP000199541">
    <property type="component" value="Unassembled WGS sequence"/>
</dbReference>
<feature type="transmembrane region" description="Helical" evidence="5">
    <location>
        <begin position="67"/>
        <end position="95"/>
    </location>
</feature>
<keyword evidence="3 5" id="KW-1133">Transmembrane helix</keyword>
<dbReference type="AlphaFoldDB" id="A0AAN4URP9"/>
<dbReference type="Pfam" id="PF07264">
    <property type="entry name" value="EI24"/>
    <property type="match status" value="1"/>
</dbReference>
<evidence type="ECO:0000313" key="7">
    <source>
        <dbReference type="EMBL" id="SDX06820.1"/>
    </source>
</evidence>
<evidence type="ECO:0000256" key="3">
    <source>
        <dbReference type="ARBA" id="ARBA00022989"/>
    </source>
</evidence>
<evidence type="ECO:0000256" key="1">
    <source>
        <dbReference type="ARBA" id="ARBA00004141"/>
    </source>
</evidence>
<feature type="transmembrane region" description="Helical" evidence="5">
    <location>
        <begin position="152"/>
        <end position="171"/>
    </location>
</feature>
<keyword evidence="4 5" id="KW-0472">Membrane</keyword>
<comment type="caution">
    <text evidence="6">The sequence shown here is derived from an EMBL/GenBank/DDBJ whole genome shotgun (WGS) entry which is preliminary data.</text>
</comment>
<proteinExistence type="predicted"/>
<keyword evidence="2 5" id="KW-0812">Transmembrane</keyword>
<feature type="transmembrane region" description="Helical" evidence="5">
    <location>
        <begin position="21"/>
        <end position="47"/>
    </location>
</feature>
<evidence type="ECO:0000256" key="4">
    <source>
        <dbReference type="ARBA" id="ARBA00023136"/>
    </source>
</evidence>
<dbReference type="Proteomes" id="UP000634647">
    <property type="component" value="Unassembled WGS sequence"/>
</dbReference>
<dbReference type="EMBL" id="FNOB01000009">
    <property type="protein sequence ID" value="SDX06820.1"/>
    <property type="molecule type" value="Genomic_DNA"/>
</dbReference>
<evidence type="ECO:0000256" key="2">
    <source>
        <dbReference type="ARBA" id="ARBA00022692"/>
    </source>
</evidence>
<feature type="transmembrane region" description="Helical" evidence="5">
    <location>
        <begin position="126"/>
        <end position="146"/>
    </location>
</feature>
<reference evidence="6" key="1">
    <citation type="journal article" date="2014" name="Int. J. Syst. Evol. Microbiol.">
        <title>Complete genome sequence of Corynebacterium casei LMG S-19264T (=DSM 44701T), isolated from a smear-ripened cheese.</title>
        <authorList>
            <consortium name="US DOE Joint Genome Institute (JGI-PGF)"/>
            <person name="Walter F."/>
            <person name="Albersmeier A."/>
            <person name="Kalinowski J."/>
            <person name="Ruckert C."/>
        </authorList>
    </citation>
    <scope>NUCLEOTIDE SEQUENCE</scope>
    <source>
        <strain evidence="6">CGMCC 1.10859</strain>
    </source>
</reference>
<name>A0AAN4URP9_9RHOB</name>
<evidence type="ECO:0000313" key="6">
    <source>
        <dbReference type="EMBL" id="GHE02218.1"/>
    </source>
</evidence>
<protein>
    <submittedName>
        <fullName evidence="6">Membrane protein</fullName>
    </submittedName>
    <submittedName>
        <fullName evidence="7">Uncharacterized protein involved in cysteine biosynthesis</fullName>
    </submittedName>
</protein>
<evidence type="ECO:0000313" key="9">
    <source>
        <dbReference type="Proteomes" id="UP000634647"/>
    </source>
</evidence>
<evidence type="ECO:0000313" key="8">
    <source>
        <dbReference type="Proteomes" id="UP000199541"/>
    </source>
</evidence>
<organism evidence="6 9">
    <name type="scientific">Allgaiera indica</name>
    <dbReference type="NCBI Taxonomy" id="765699"/>
    <lineage>
        <taxon>Bacteria</taxon>
        <taxon>Pseudomonadati</taxon>
        <taxon>Pseudomonadota</taxon>
        <taxon>Alphaproteobacteria</taxon>
        <taxon>Rhodobacterales</taxon>
        <taxon>Paracoccaceae</taxon>
        <taxon>Allgaiera</taxon>
    </lineage>
</organism>
<reference evidence="6" key="3">
    <citation type="submission" date="2023-06" db="EMBL/GenBank/DDBJ databases">
        <authorList>
            <person name="Sun Q."/>
            <person name="Zhou Y."/>
        </authorList>
    </citation>
    <scope>NUCLEOTIDE SEQUENCE</scope>
    <source>
        <strain evidence="6">CGMCC 1.10859</strain>
    </source>
</reference>
<keyword evidence="8" id="KW-1185">Reference proteome</keyword>
<gene>
    <name evidence="6" type="ORF">GCM10008024_20950</name>
    <name evidence="7" type="ORF">SAMN05444006_109149</name>
</gene>